<sequence>MYSFVARQPILNQRLQTVAYELLFRIDVTNKFPDVSAEYATAQLISDQFLTNPLAKLVGDQLCYVNFPHQMLINGQAEALPLEKVVIEILESATPDNELFNAIKKMKKKGFRFALDDFTMGPDWNRFLPYVDIIKFDLKRSTFDEIKNFIDHSTHNHLTYLAEKVETHEQYIQGKRIGISLFQGYFFSLPEVMKSKRLINNSNSTISLLKEINKPELNYVRIEELIFADVSLYYKLMRYVANIKYKTRFGILSSSMSFRAMAILLGQKELKRFVSLISITNSNTKKPDELYRMSLIRARFFELLHAERHVDDDSTEAFLCGLLSLLDAILDYPMPLLLSQIILSDKVNRALLKHTGEFAVYLTLISEYEQQQWEHLDYYLTCMAINETDFFHMVMEATRWADEIL</sequence>
<dbReference type="Pfam" id="PF08668">
    <property type="entry name" value="HDOD"/>
    <property type="match status" value="1"/>
</dbReference>
<dbReference type="InterPro" id="IPR014408">
    <property type="entry name" value="dGMP_Pdiesterase_EAL/HD-GYP"/>
</dbReference>
<dbReference type="InterPro" id="IPR035919">
    <property type="entry name" value="EAL_sf"/>
</dbReference>
<protein>
    <submittedName>
        <fullName evidence="3">Diguanylate phosphodiesterase</fullName>
    </submittedName>
</protein>
<dbReference type="Pfam" id="PF00563">
    <property type="entry name" value="EAL"/>
    <property type="match status" value="1"/>
</dbReference>
<dbReference type="PROSITE" id="PS50883">
    <property type="entry name" value="EAL"/>
    <property type="match status" value="1"/>
</dbReference>
<dbReference type="OrthoDB" id="9804751at2"/>
<dbReference type="Gene3D" id="3.20.20.450">
    <property type="entry name" value="EAL domain"/>
    <property type="match status" value="1"/>
</dbReference>
<dbReference type="SUPFAM" id="SSF109604">
    <property type="entry name" value="HD-domain/PDEase-like"/>
    <property type="match status" value="1"/>
</dbReference>
<dbReference type="Proteomes" id="UP000245138">
    <property type="component" value="Unassembled WGS sequence"/>
</dbReference>
<organism evidence="3 4">
    <name type="scientific">Brenneria roseae subsp. americana</name>
    <dbReference type="NCBI Taxonomy" id="1508507"/>
    <lineage>
        <taxon>Bacteria</taxon>
        <taxon>Pseudomonadati</taxon>
        <taxon>Pseudomonadota</taxon>
        <taxon>Gammaproteobacteria</taxon>
        <taxon>Enterobacterales</taxon>
        <taxon>Pectobacteriaceae</taxon>
        <taxon>Brenneria</taxon>
    </lineage>
</organism>
<dbReference type="SMART" id="SM00052">
    <property type="entry name" value="EAL"/>
    <property type="match status" value="1"/>
</dbReference>
<evidence type="ECO:0000313" key="4">
    <source>
        <dbReference type="Proteomes" id="UP000245138"/>
    </source>
</evidence>
<dbReference type="PANTHER" id="PTHR33525">
    <property type="match status" value="1"/>
</dbReference>
<dbReference type="Gene3D" id="1.10.3210.10">
    <property type="entry name" value="Hypothetical protein af1432"/>
    <property type="match status" value="1"/>
</dbReference>
<dbReference type="PROSITE" id="PS51833">
    <property type="entry name" value="HDOD"/>
    <property type="match status" value="1"/>
</dbReference>
<feature type="domain" description="EAL" evidence="1">
    <location>
        <begin position="1"/>
        <end position="204"/>
    </location>
</feature>
<comment type="caution">
    <text evidence="3">The sequence shown here is derived from an EMBL/GenBank/DDBJ whole genome shotgun (WGS) entry which is preliminary data.</text>
</comment>
<dbReference type="InterPro" id="IPR052340">
    <property type="entry name" value="RNase_Y/CdgJ"/>
</dbReference>
<evidence type="ECO:0000313" key="3">
    <source>
        <dbReference type="EMBL" id="PWC11366.1"/>
    </source>
</evidence>
<dbReference type="RefSeq" id="WP_109054910.1">
    <property type="nucleotide sequence ID" value="NZ_QDKJ01000010.1"/>
</dbReference>
<accession>A0A2U1TPN1</accession>
<evidence type="ECO:0000259" key="1">
    <source>
        <dbReference type="PROSITE" id="PS50883"/>
    </source>
</evidence>
<dbReference type="PANTHER" id="PTHR33525:SF4">
    <property type="entry name" value="CYCLIC DI-GMP PHOSPHODIESTERASE CDGJ"/>
    <property type="match status" value="1"/>
</dbReference>
<dbReference type="AlphaFoldDB" id="A0A2U1TPN1"/>
<gene>
    <name evidence="3" type="ORF">B4923_13630</name>
</gene>
<proteinExistence type="predicted"/>
<name>A0A2U1TPN1_9GAMM</name>
<dbReference type="InterPro" id="IPR013976">
    <property type="entry name" value="HDOD"/>
</dbReference>
<dbReference type="SUPFAM" id="SSF141868">
    <property type="entry name" value="EAL domain-like"/>
    <property type="match status" value="1"/>
</dbReference>
<dbReference type="InterPro" id="IPR001633">
    <property type="entry name" value="EAL_dom"/>
</dbReference>
<feature type="domain" description="HDOD" evidence="2">
    <location>
        <begin position="198"/>
        <end position="389"/>
    </location>
</feature>
<evidence type="ECO:0000259" key="2">
    <source>
        <dbReference type="PROSITE" id="PS51833"/>
    </source>
</evidence>
<dbReference type="EMBL" id="QDKJ01000010">
    <property type="protein sequence ID" value="PWC11366.1"/>
    <property type="molecule type" value="Genomic_DNA"/>
</dbReference>
<keyword evidence="4" id="KW-1185">Reference proteome</keyword>
<dbReference type="PIRSF" id="PIRSF003180">
    <property type="entry name" value="DiGMPpdiest_YuxH"/>
    <property type="match status" value="1"/>
</dbReference>
<reference evidence="3 4" key="1">
    <citation type="submission" date="2018-04" db="EMBL/GenBank/DDBJ databases">
        <title>Brenneria corticis sp.nov.</title>
        <authorList>
            <person name="Li Y."/>
        </authorList>
    </citation>
    <scope>NUCLEOTIDE SEQUENCE [LARGE SCALE GENOMIC DNA]</scope>
    <source>
        <strain evidence="3 4">LMG 27715</strain>
    </source>
</reference>